<evidence type="ECO:0000256" key="9">
    <source>
        <dbReference type="SAM" id="MobiDB-lite"/>
    </source>
</evidence>
<dbReference type="InterPro" id="IPR002885">
    <property type="entry name" value="PPR_rpt"/>
</dbReference>
<feature type="compositionally biased region" description="Polar residues" evidence="9">
    <location>
        <begin position="16"/>
        <end position="33"/>
    </location>
</feature>
<keyword evidence="5 6" id="KW-0103">Bromodomain</keyword>
<dbReference type="CDD" id="cd04369">
    <property type="entry name" value="Bromodomain"/>
    <property type="match status" value="1"/>
</dbReference>
<sequence>MDPSRRSSGLAASYLDDNNVSQSSLNTAVSETSGGDEPSRGGRSSSFMMNSGALNEQMRAGGGERFNAAAAAAAIASASALTGAYRSNMQGFGAVPGSVGGVGGNFAQQMGPSNSGPGSTSGMKRKASSPVFGRSASGPAHGGPQSLESLSGSLPSGMEDQLVYGCDSCGKQPLRDMRYHCHVCQDFDLCKECFETRNPPKHNLDHLRSMERIVIRSVPTHTKPLDEAGQLGEASKGAGLNKSQGLSVNTQAAPNQSSGRGVADDDSGGSSASGASGSPATLSADSRTPKRLKTEKDGANKVAPRRSVSQSGAIAGLAMDKMNEELRQCNIQPVTVGRLSTKAANMFMNIMNMGWSKFCDELRSRQPGIKLSRDSIYAQTLAVNAMQLASIPSAKLITEFERERPTVAVTTSMLAAIIDQLMEADEDEWFCSPVPKDEPGYYETVSRPMDLQTVSELLEEGKYPSTSPESLFMAVTKDIYQIWQNALFFNPAAHVVHDRATQLASQSVEVLTQTAFQLRLDIPQSGFTFESKSRSSNLVKSPVAKVAGTGAGAKSSARKSDANDDPNYVPRRNGVDSPRFSTLSTSSGLKRPGSARPGRVGRPPNIDPEAEIVRLQGELERAHARIDKLLALVQAGVSGMQAGSTPPVAAAHVVGKAKEAGRHLVTKMMRFAALGTRLRHHGGPRLARSSAAVVRANGLLSVDDDRWQLQQVQTRMQTQTQTQTRGYKAGKPRRKRQVKSYKQRPTRGPQEDPLNMRGRKARRDYETPLGQLSETRELFDPDNMKEIVMDAELMRQLLSPNPDFSRINEPNAWNPLPGDTTLAEEEDFARKMEEIQQKAHARRRPRLSAGPDPLDDEDGIVPINRRDILGALANKSQNLPGKIEEAFEKNAALGLVPTDRKAQVLSDIARQQIELEVRNGNIDAAVGMVEVLEEAGETSMANSGIEAIISVLAGNAKVHEAADILNELVIQRDREPTVPQVCALIDGLCRNRLHVRARGIWDALSMRFEFEEDIQLNRSLLRLAAAERNGFKARRQLGEFEAGVLDMGALRMNDMGNVHDRREVIMVRDVYHYAMQACARDADNAHHVFDIYKTMRYTHHLPCNDVTLSILINACQTLRDWELAEEIWLDCVQNDGVIPDAMAYSSLLAVYRVIASDEVSAKPKVDYWKKNKPRDYQPLEPYDQARDLIRLLKYLPSDAYFNPHYDKLLIKSSQEHEAADANAKADGLWHEAFADLHIEDRPYFLKQLQKEQLLAHGSEIPLIAQQRAMRNASIEGAQARSLPLHTSSLDGTSDGQEEDYLDADQIMSFGPGAREMGLEMPLMWREEEQQETPDLQEIMARPQTSNLPLEKRQELAQQMDLPDSLLTPVDPEKDPEAVHDLLGLQASPTTKNRMVKEFSAIGYDRDRMARSMADEGEVFGPLDSPPDEESMAMADANDDAEFDTLDDLMAALEGKALAEPIPSGRARLGVPDIPLLVATLRTHGLGKREAQFRVCNMPEEELREHLKFVRSNKHKLPQEVLAMVDREDLQDIERYGVPLDDDDDNEDGHFESDEDSDFDEDEDDVEMTDEEFDQLVREASAKLEKAKQQKWSTSGEDESPSGNPGEKARDKDPRETLQRVWAASNDSAFDEDSAELVDMSNQALLPDVPERENFKSDRAHMYARADAAFAKALNDGITPDVNLLNNYLAVHASGLRMLAAEELFDSLYTQYDVAPDKYTYLSMIKMYARRTKMDKALDLFEESLTKLGGPKKIHPDTAGYLVQYLAKNDRIDESLDMLRFMKAQNFKIHERYVRILRTRCKWLEISTEEGLIPPDPHAWKHTLTIAKAIHRSKHSKKARKRSGRIKHVGHRLTERLYR</sequence>
<feature type="region of interest" description="Disordered" evidence="9">
    <location>
        <begin position="108"/>
        <end position="154"/>
    </location>
</feature>
<dbReference type="Proteomes" id="UP000241890">
    <property type="component" value="Unassembled WGS sequence"/>
</dbReference>
<dbReference type="InterPro" id="IPR036427">
    <property type="entry name" value="Bromodomain-like_sf"/>
</dbReference>
<feature type="domain" description="ZZ-type" evidence="11">
    <location>
        <begin position="161"/>
        <end position="218"/>
    </location>
</feature>
<keyword evidence="1" id="KW-0479">Metal-binding</keyword>
<dbReference type="PROSITE" id="PS50135">
    <property type="entry name" value="ZF_ZZ_2"/>
    <property type="match status" value="1"/>
</dbReference>
<feature type="region of interest" description="Disordered" evidence="9">
    <location>
        <begin position="1583"/>
        <end position="1615"/>
    </location>
</feature>
<comment type="caution">
    <text evidence="12">The sequence shown here is derived from an EMBL/GenBank/DDBJ whole genome shotgun (WGS) entry which is preliminary data.</text>
</comment>
<feature type="compositionally biased region" description="Low complexity" evidence="9">
    <location>
        <begin position="715"/>
        <end position="724"/>
    </location>
</feature>
<feature type="compositionally biased region" description="Low complexity" evidence="9">
    <location>
        <begin position="142"/>
        <end position="154"/>
    </location>
</feature>
<feature type="compositionally biased region" description="Acidic residues" evidence="9">
    <location>
        <begin position="1539"/>
        <end position="1569"/>
    </location>
</feature>
<dbReference type="SMART" id="SM00291">
    <property type="entry name" value="ZnF_ZZ"/>
    <property type="match status" value="1"/>
</dbReference>
<name>A0A2R5H060_9STRA</name>
<dbReference type="InterPro" id="IPR001487">
    <property type="entry name" value="Bromodomain"/>
</dbReference>
<feature type="region of interest" description="Disordered" evidence="9">
    <location>
        <begin position="1"/>
        <end position="49"/>
    </location>
</feature>
<dbReference type="Pfam" id="PF01535">
    <property type="entry name" value="PPR"/>
    <property type="match status" value="1"/>
</dbReference>
<evidence type="ECO:0000256" key="6">
    <source>
        <dbReference type="PROSITE-ProRule" id="PRU00035"/>
    </source>
</evidence>
<gene>
    <name evidence="12" type="ORF">FCC1311_099172</name>
</gene>
<feature type="domain" description="Bromo" evidence="10">
    <location>
        <begin position="439"/>
        <end position="497"/>
    </location>
</feature>
<evidence type="ECO:0000256" key="7">
    <source>
        <dbReference type="PROSITE-ProRule" id="PRU00228"/>
    </source>
</evidence>
<keyword evidence="13" id="KW-1185">Reference proteome</keyword>
<dbReference type="OrthoDB" id="47432at2759"/>
<feature type="region of interest" description="Disordered" evidence="9">
    <location>
        <begin position="837"/>
        <end position="859"/>
    </location>
</feature>
<dbReference type="Gene3D" id="1.25.40.10">
    <property type="entry name" value="Tetratricopeptide repeat domain"/>
    <property type="match status" value="2"/>
</dbReference>
<organism evidence="12 13">
    <name type="scientific">Hondaea fermentalgiana</name>
    <dbReference type="NCBI Taxonomy" id="2315210"/>
    <lineage>
        <taxon>Eukaryota</taxon>
        <taxon>Sar</taxon>
        <taxon>Stramenopiles</taxon>
        <taxon>Bigyra</taxon>
        <taxon>Labyrinthulomycetes</taxon>
        <taxon>Thraustochytrida</taxon>
        <taxon>Thraustochytriidae</taxon>
        <taxon>Hondaea</taxon>
    </lineage>
</organism>
<evidence type="ECO:0000313" key="13">
    <source>
        <dbReference type="Proteomes" id="UP000241890"/>
    </source>
</evidence>
<feature type="compositionally biased region" description="Polar residues" evidence="9">
    <location>
        <begin position="241"/>
        <end position="256"/>
    </location>
</feature>
<dbReference type="PROSITE" id="PS51375">
    <property type="entry name" value="PPR"/>
    <property type="match status" value="1"/>
</dbReference>
<dbReference type="EMBL" id="BEYU01000166">
    <property type="protein sequence ID" value="GBG33694.1"/>
    <property type="molecule type" value="Genomic_DNA"/>
</dbReference>
<feature type="compositionally biased region" description="Low complexity" evidence="9">
    <location>
        <begin position="111"/>
        <end position="122"/>
    </location>
</feature>
<protein>
    <submittedName>
        <fullName evidence="12">Pentatricopeptide repeat-containing protein At5g13770, chloroplastic</fullName>
    </submittedName>
</protein>
<evidence type="ECO:0000313" key="12">
    <source>
        <dbReference type="EMBL" id="GBG33694.1"/>
    </source>
</evidence>
<dbReference type="Pfam" id="PF00569">
    <property type="entry name" value="ZZ"/>
    <property type="match status" value="1"/>
</dbReference>
<dbReference type="Gene3D" id="1.20.920.10">
    <property type="entry name" value="Bromodomain-like"/>
    <property type="match status" value="1"/>
</dbReference>
<feature type="compositionally biased region" description="Polar residues" evidence="9">
    <location>
        <begin position="579"/>
        <end position="588"/>
    </location>
</feature>
<evidence type="ECO:0000259" key="10">
    <source>
        <dbReference type="PROSITE" id="PS50014"/>
    </source>
</evidence>
<dbReference type="PROSITE" id="PS50014">
    <property type="entry name" value="BROMODOMAIN_2"/>
    <property type="match status" value="1"/>
</dbReference>
<feature type="compositionally biased region" description="Basic residues" evidence="9">
    <location>
        <begin position="728"/>
        <end position="745"/>
    </location>
</feature>
<evidence type="ECO:0000256" key="8">
    <source>
        <dbReference type="PROSITE-ProRule" id="PRU00708"/>
    </source>
</evidence>
<feature type="region of interest" description="Disordered" evidence="9">
    <location>
        <begin position="546"/>
        <end position="607"/>
    </location>
</feature>
<feature type="compositionally biased region" description="Basic and acidic residues" evidence="9">
    <location>
        <begin position="1606"/>
        <end position="1615"/>
    </location>
</feature>
<dbReference type="SUPFAM" id="SSF57850">
    <property type="entry name" value="RING/U-box"/>
    <property type="match status" value="1"/>
</dbReference>
<dbReference type="InterPro" id="IPR043145">
    <property type="entry name" value="Znf_ZZ_sf"/>
</dbReference>
<feature type="region of interest" description="Disordered" evidence="9">
    <location>
        <begin position="1536"/>
        <end position="1569"/>
    </location>
</feature>
<dbReference type="PANTHER" id="PTHR47447:SF17">
    <property type="entry name" value="OS12G0638900 PROTEIN"/>
    <property type="match status" value="1"/>
</dbReference>
<evidence type="ECO:0000256" key="1">
    <source>
        <dbReference type="ARBA" id="ARBA00022723"/>
    </source>
</evidence>
<dbReference type="SMART" id="SM00297">
    <property type="entry name" value="BROMO"/>
    <property type="match status" value="1"/>
</dbReference>
<feature type="compositionally biased region" description="Low complexity" evidence="9">
    <location>
        <begin position="268"/>
        <end position="278"/>
    </location>
</feature>
<feature type="compositionally biased region" description="Low complexity" evidence="9">
    <location>
        <begin position="546"/>
        <end position="555"/>
    </location>
</feature>
<keyword evidence="4" id="KW-0862">Zinc</keyword>
<dbReference type="CDD" id="cd02249">
    <property type="entry name" value="ZZ"/>
    <property type="match status" value="1"/>
</dbReference>
<evidence type="ECO:0000256" key="3">
    <source>
        <dbReference type="ARBA" id="ARBA00022771"/>
    </source>
</evidence>
<reference evidence="12 13" key="1">
    <citation type="submission" date="2017-12" db="EMBL/GenBank/DDBJ databases">
        <title>Sequencing, de novo assembly and annotation of complete genome of a new Thraustochytrid species, strain FCC1311.</title>
        <authorList>
            <person name="Sedici K."/>
            <person name="Godart F."/>
            <person name="Aiese Cigliano R."/>
            <person name="Sanseverino W."/>
            <person name="Barakat M."/>
            <person name="Ortet P."/>
            <person name="Marechal E."/>
            <person name="Cagnac O."/>
            <person name="Amato A."/>
        </authorList>
    </citation>
    <scope>NUCLEOTIDE SEQUENCE [LARGE SCALE GENOMIC DNA]</scope>
</reference>
<evidence type="ECO:0000256" key="2">
    <source>
        <dbReference type="ARBA" id="ARBA00022737"/>
    </source>
</evidence>
<evidence type="ECO:0000259" key="11">
    <source>
        <dbReference type="PROSITE" id="PS50135"/>
    </source>
</evidence>
<dbReference type="PROSITE" id="PS01357">
    <property type="entry name" value="ZF_ZZ_1"/>
    <property type="match status" value="1"/>
</dbReference>
<dbReference type="PANTHER" id="PTHR47447">
    <property type="entry name" value="OS03G0856100 PROTEIN"/>
    <property type="match status" value="1"/>
</dbReference>
<dbReference type="GO" id="GO:0008270">
    <property type="term" value="F:zinc ion binding"/>
    <property type="evidence" value="ECO:0007669"/>
    <property type="project" value="UniProtKB-KW"/>
</dbReference>
<feature type="region of interest" description="Disordered" evidence="9">
    <location>
        <begin position="715"/>
        <end position="759"/>
    </location>
</feature>
<feature type="repeat" description="PPR" evidence="8">
    <location>
        <begin position="1716"/>
        <end position="1750"/>
    </location>
</feature>
<evidence type="ECO:0000256" key="4">
    <source>
        <dbReference type="ARBA" id="ARBA00022833"/>
    </source>
</evidence>
<dbReference type="Pfam" id="PF00439">
    <property type="entry name" value="Bromodomain"/>
    <property type="match status" value="1"/>
</dbReference>
<dbReference type="SUPFAM" id="SSF47370">
    <property type="entry name" value="Bromodomain"/>
    <property type="match status" value="1"/>
</dbReference>
<keyword evidence="2" id="KW-0677">Repeat</keyword>
<dbReference type="InterPro" id="IPR000433">
    <property type="entry name" value="Znf_ZZ"/>
</dbReference>
<keyword evidence="3 7" id="KW-0863">Zinc-finger</keyword>
<accession>A0A2R5H060</accession>
<evidence type="ECO:0000256" key="5">
    <source>
        <dbReference type="ARBA" id="ARBA00023117"/>
    </source>
</evidence>
<dbReference type="InterPro" id="IPR011990">
    <property type="entry name" value="TPR-like_helical_dom_sf"/>
</dbReference>
<proteinExistence type="predicted"/>
<dbReference type="Gene3D" id="3.30.60.90">
    <property type="match status" value="1"/>
</dbReference>
<feature type="region of interest" description="Disordered" evidence="9">
    <location>
        <begin position="220"/>
        <end position="308"/>
    </location>
</feature>
<dbReference type="InParanoid" id="A0A2R5H060"/>